<evidence type="ECO:0000313" key="4">
    <source>
        <dbReference type="Proteomes" id="UP000249467"/>
    </source>
</evidence>
<evidence type="ECO:0000313" key="3">
    <source>
        <dbReference type="EMBL" id="PZO38878.1"/>
    </source>
</evidence>
<proteinExistence type="predicted"/>
<evidence type="ECO:0000259" key="1">
    <source>
        <dbReference type="Pfam" id="PF18739"/>
    </source>
</evidence>
<protein>
    <submittedName>
        <fullName evidence="3">Uncharacterized protein</fullName>
    </submittedName>
</protein>
<dbReference type="InterPro" id="IPR041229">
    <property type="entry name" value="HEPN_Apea"/>
</dbReference>
<organism evidence="3 4">
    <name type="scientific">Pseudanabaena frigida</name>
    <dbReference type="NCBI Taxonomy" id="945775"/>
    <lineage>
        <taxon>Bacteria</taxon>
        <taxon>Bacillati</taxon>
        <taxon>Cyanobacteriota</taxon>
        <taxon>Cyanophyceae</taxon>
        <taxon>Pseudanabaenales</taxon>
        <taxon>Pseudanabaenaceae</taxon>
        <taxon>Pseudanabaena</taxon>
    </lineage>
</organism>
<name>A0A2W4Y6L1_9CYAN</name>
<feature type="domain" description="ApeA N-terminal" evidence="2">
    <location>
        <begin position="6"/>
        <end position="272"/>
    </location>
</feature>
<dbReference type="EMBL" id="QBML01000021">
    <property type="protein sequence ID" value="PZO38878.1"/>
    <property type="molecule type" value="Genomic_DNA"/>
</dbReference>
<gene>
    <name evidence="3" type="ORF">DCF19_15520</name>
</gene>
<dbReference type="AlphaFoldDB" id="A0A2W4Y6L1"/>
<sequence length="465" mass="53666">MDTFELAGQWWLPESPNERKIGLIKYSDEDGFTLKIPFGNLGNLPHSTEVGERVPILLGILINGNNVTLVDAVMTNMKLNFPGAGSEEYKSLLGFIGSIESESNPQIKQLQVNFSHLRDWVGLRPGKTKMVEDNETLISIDYHYEPPLETELTVGDGWKIRLRHKADTTRFSMKGFWLMHDCNLILDLDEPLQFDKVEERFLIPLWQFMSFCIDRRTHIQELKILPFGQTNWIEVGRSQRQSAISGDFLMECNMLLSMQQISNRTDEILRRWIEFKGDERRAISLLVGINNDPASFYSDLRFLAASQALEAMSRVDANENELPDDEFERRFSVVLNSLEDSKVRDWAERKLKYANSRNSSDLLRDLVINIGDYVSTLAPNRQKFLSDIRDNRNFYTHRDDRRAKRILEGSELHILTQGLVCLLKASVLRRLGFSQEEIPNLMKDCEGCLQWQVHVANQYSQNIAS</sequence>
<evidence type="ECO:0000259" key="2">
    <source>
        <dbReference type="Pfam" id="PF18862"/>
    </source>
</evidence>
<reference evidence="3 4" key="1">
    <citation type="submission" date="2018-04" db="EMBL/GenBank/DDBJ databases">
        <authorList>
            <person name="Go L.Y."/>
            <person name="Mitchell J.A."/>
        </authorList>
    </citation>
    <scope>NUCLEOTIDE SEQUENCE [LARGE SCALE GENOMIC DNA]</scope>
    <source>
        <strain evidence="3">ULC066bin1</strain>
    </source>
</reference>
<dbReference type="Proteomes" id="UP000249467">
    <property type="component" value="Unassembled WGS sequence"/>
</dbReference>
<comment type="caution">
    <text evidence="3">The sequence shown here is derived from an EMBL/GenBank/DDBJ whole genome shotgun (WGS) entry which is preliminary data.</text>
</comment>
<dbReference type="Pfam" id="PF18739">
    <property type="entry name" value="HEPN_Apea"/>
    <property type="match status" value="1"/>
</dbReference>
<reference evidence="3 4" key="2">
    <citation type="submission" date="2018-06" db="EMBL/GenBank/DDBJ databases">
        <title>Metagenomic assembly of (sub)arctic Cyanobacteria and their associated microbiome from non-axenic cultures.</title>
        <authorList>
            <person name="Baurain D."/>
        </authorList>
    </citation>
    <scope>NUCLEOTIDE SEQUENCE [LARGE SCALE GENOMIC DNA]</scope>
    <source>
        <strain evidence="3">ULC066bin1</strain>
    </source>
</reference>
<dbReference type="InterPro" id="IPR041223">
    <property type="entry name" value="ApeA_NTD"/>
</dbReference>
<dbReference type="Pfam" id="PF18862">
    <property type="entry name" value="ApeA_NTD1"/>
    <property type="match status" value="1"/>
</dbReference>
<accession>A0A2W4Y6L1</accession>
<feature type="domain" description="Apea-like HEPN" evidence="1">
    <location>
        <begin position="303"/>
        <end position="437"/>
    </location>
</feature>